<dbReference type="Gene3D" id="1.10.510.10">
    <property type="entry name" value="Transferase(Phosphotransferase) domain 1"/>
    <property type="match status" value="1"/>
</dbReference>
<keyword evidence="1" id="KW-0808">Transferase</keyword>
<dbReference type="Pfam" id="PF00069">
    <property type="entry name" value="Pkinase"/>
    <property type="match status" value="1"/>
</dbReference>
<dbReference type="CDD" id="cd00180">
    <property type="entry name" value="PKc"/>
    <property type="match status" value="1"/>
</dbReference>
<dbReference type="RefSeq" id="XP_062638684.1">
    <property type="nucleotide sequence ID" value="XM_062780060.1"/>
</dbReference>
<evidence type="ECO:0000256" key="5">
    <source>
        <dbReference type="ARBA" id="ARBA00037982"/>
    </source>
</evidence>
<dbReference type="PANTHER" id="PTHR11042">
    <property type="entry name" value="EUKARYOTIC TRANSLATION INITIATION FACTOR 2-ALPHA KINASE EIF2-ALPHA KINASE -RELATED"/>
    <property type="match status" value="1"/>
</dbReference>
<dbReference type="EMBL" id="MU853569">
    <property type="protein sequence ID" value="KAK4145313.1"/>
    <property type="molecule type" value="Genomic_DNA"/>
</dbReference>
<dbReference type="Proteomes" id="UP001302676">
    <property type="component" value="Unassembled WGS sequence"/>
</dbReference>
<evidence type="ECO:0000256" key="4">
    <source>
        <dbReference type="ARBA" id="ARBA00022840"/>
    </source>
</evidence>
<evidence type="ECO:0000313" key="8">
    <source>
        <dbReference type="EMBL" id="KAK4145313.1"/>
    </source>
</evidence>
<dbReference type="GO" id="GO:0005737">
    <property type="term" value="C:cytoplasm"/>
    <property type="evidence" value="ECO:0007669"/>
    <property type="project" value="TreeGrafter"/>
</dbReference>
<comment type="similarity">
    <text evidence="5">Belongs to the protein kinase superfamily. Ser/Thr protein kinase family. GCN2 subfamily.</text>
</comment>
<comment type="caution">
    <text evidence="8">The sequence shown here is derived from an EMBL/GenBank/DDBJ whole genome shotgun (WGS) entry which is preliminary data.</text>
</comment>
<evidence type="ECO:0000259" key="7">
    <source>
        <dbReference type="PROSITE" id="PS50011"/>
    </source>
</evidence>
<protein>
    <recommendedName>
        <fullName evidence="7">Protein kinase domain-containing protein</fullName>
    </recommendedName>
</protein>
<evidence type="ECO:0000256" key="6">
    <source>
        <dbReference type="SAM" id="MobiDB-lite"/>
    </source>
</evidence>
<dbReference type="InterPro" id="IPR000719">
    <property type="entry name" value="Prot_kinase_dom"/>
</dbReference>
<dbReference type="GeneID" id="87816673"/>
<evidence type="ECO:0000256" key="2">
    <source>
        <dbReference type="ARBA" id="ARBA00022741"/>
    </source>
</evidence>
<accession>A0AAN6ZPC1</accession>
<proteinExistence type="inferred from homology"/>
<keyword evidence="9" id="KW-1185">Reference proteome</keyword>
<feature type="region of interest" description="Disordered" evidence="6">
    <location>
        <begin position="325"/>
        <end position="352"/>
    </location>
</feature>
<feature type="compositionally biased region" description="Polar residues" evidence="6">
    <location>
        <begin position="553"/>
        <end position="566"/>
    </location>
</feature>
<organism evidence="8 9">
    <name type="scientific">Dichotomopilus funicola</name>
    <dbReference type="NCBI Taxonomy" id="1934379"/>
    <lineage>
        <taxon>Eukaryota</taxon>
        <taxon>Fungi</taxon>
        <taxon>Dikarya</taxon>
        <taxon>Ascomycota</taxon>
        <taxon>Pezizomycotina</taxon>
        <taxon>Sordariomycetes</taxon>
        <taxon>Sordariomycetidae</taxon>
        <taxon>Sordariales</taxon>
        <taxon>Chaetomiaceae</taxon>
        <taxon>Dichotomopilus</taxon>
    </lineage>
</organism>
<dbReference type="SUPFAM" id="SSF56112">
    <property type="entry name" value="Protein kinase-like (PK-like)"/>
    <property type="match status" value="1"/>
</dbReference>
<reference evidence="8" key="1">
    <citation type="journal article" date="2023" name="Mol. Phylogenet. Evol.">
        <title>Genome-scale phylogeny and comparative genomics of the fungal order Sordariales.</title>
        <authorList>
            <person name="Hensen N."/>
            <person name="Bonometti L."/>
            <person name="Westerberg I."/>
            <person name="Brannstrom I.O."/>
            <person name="Guillou S."/>
            <person name="Cros-Aarteil S."/>
            <person name="Calhoun S."/>
            <person name="Haridas S."/>
            <person name="Kuo A."/>
            <person name="Mondo S."/>
            <person name="Pangilinan J."/>
            <person name="Riley R."/>
            <person name="LaButti K."/>
            <person name="Andreopoulos B."/>
            <person name="Lipzen A."/>
            <person name="Chen C."/>
            <person name="Yan M."/>
            <person name="Daum C."/>
            <person name="Ng V."/>
            <person name="Clum A."/>
            <person name="Steindorff A."/>
            <person name="Ohm R.A."/>
            <person name="Martin F."/>
            <person name="Silar P."/>
            <person name="Natvig D.O."/>
            <person name="Lalanne C."/>
            <person name="Gautier V."/>
            <person name="Ament-Velasquez S.L."/>
            <person name="Kruys A."/>
            <person name="Hutchinson M.I."/>
            <person name="Powell A.J."/>
            <person name="Barry K."/>
            <person name="Miller A.N."/>
            <person name="Grigoriev I.V."/>
            <person name="Debuchy R."/>
            <person name="Gladieux P."/>
            <person name="Hiltunen Thoren M."/>
            <person name="Johannesson H."/>
        </authorList>
    </citation>
    <scope>NUCLEOTIDE SEQUENCE</scope>
    <source>
        <strain evidence="8">CBS 141.50</strain>
    </source>
</reference>
<evidence type="ECO:0000313" key="9">
    <source>
        <dbReference type="Proteomes" id="UP001302676"/>
    </source>
</evidence>
<feature type="region of interest" description="Disordered" evidence="6">
    <location>
        <begin position="1"/>
        <end position="33"/>
    </location>
</feature>
<dbReference type="AlphaFoldDB" id="A0AAN6ZPC1"/>
<feature type="compositionally biased region" description="Polar residues" evidence="6">
    <location>
        <begin position="325"/>
        <end position="342"/>
    </location>
</feature>
<dbReference type="InterPro" id="IPR011009">
    <property type="entry name" value="Kinase-like_dom_sf"/>
</dbReference>
<dbReference type="GO" id="GO:0004672">
    <property type="term" value="F:protein kinase activity"/>
    <property type="evidence" value="ECO:0007669"/>
    <property type="project" value="InterPro"/>
</dbReference>
<sequence length="692" mass="76141">MLEEPVRLALQGTKRPHESSQLTGESKRGRLGDERVDQASIVFQPAPEALVAQAAATPEPRHQHAVGDEARALVAGFRHPFEELHTGDTAKILGPDGEDYTLSYDKRISLRSNSHVFSAHHSQVPEQLVVVKVVRSPSGPIALGESYTVGDKLRRTAEVWLREVKIHSQLSQHKKASVVRLHDHDARFLALYMENVDAPSLLQYRCDTMTLADHARVLSDTATALLYIHHQGFVHNDIKPGNILFSRERGAVVIDFGVSSEIAFQSVNTGGTPWYVPPEYAETRIHYTARGDEIAVVVWNGAYSGATSKGAPLVTFLGNLTNQSHGSLGTSQATGNTSNSPPQDKRRVTPAMSGVLPTPDYGFERHRRWPWWKFEMHPTDLFTTLHARFNTRTSHIQDPGAFIVDVRECIDESPDIGTFYAKMDERRDKRVHELEGAWFNVCRLMMTLITEEPICGDPNCKSLDTDSKLPRVSKNDTRWDRAAALAHMSRTMAFDNMVDFFEGFVRDKRERELRKKELPPYPPKPLQPPAIAPIFPPPLSPVSAPSDRVDEVTATTQKSPDQSNAGKPTPVPATDGSAKTAAPSWQPRAPSSLPALSPSPPDKRRKTDEEEACSEGFADETASPVSRKRRRSITGSGTDGGDDDGTASGCTNTSRKRARATDGGTAPEDGQPRGGRRSWALENEVESGGAKG</sequence>
<keyword evidence="4" id="KW-0067">ATP-binding</keyword>
<dbReference type="GO" id="GO:0005634">
    <property type="term" value="C:nucleus"/>
    <property type="evidence" value="ECO:0007669"/>
    <property type="project" value="TreeGrafter"/>
</dbReference>
<feature type="compositionally biased region" description="Pro residues" evidence="6">
    <location>
        <begin position="519"/>
        <end position="540"/>
    </location>
</feature>
<feature type="domain" description="Protein kinase" evidence="7">
    <location>
        <begin position="102"/>
        <end position="439"/>
    </location>
</feature>
<feature type="region of interest" description="Disordered" evidence="6">
    <location>
        <begin position="514"/>
        <end position="692"/>
    </location>
</feature>
<dbReference type="PROSITE" id="PS50011">
    <property type="entry name" value="PROTEIN_KINASE_DOM"/>
    <property type="match status" value="1"/>
</dbReference>
<dbReference type="InterPro" id="IPR050339">
    <property type="entry name" value="CC_SR_Kinase"/>
</dbReference>
<keyword evidence="3" id="KW-0418">Kinase</keyword>
<keyword evidence="2" id="KW-0547">Nucleotide-binding</keyword>
<evidence type="ECO:0000256" key="3">
    <source>
        <dbReference type="ARBA" id="ARBA00022777"/>
    </source>
</evidence>
<reference evidence="8" key="2">
    <citation type="submission" date="2023-05" db="EMBL/GenBank/DDBJ databases">
        <authorList>
            <consortium name="Lawrence Berkeley National Laboratory"/>
            <person name="Steindorff A."/>
            <person name="Hensen N."/>
            <person name="Bonometti L."/>
            <person name="Westerberg I."/>
            <person name="Brannstrom I.O."/>
            <person name="Guillou S."/>
            <person name="Cros-Aarteil S."/>
            <person name="Calhoun S."/>
            <person name="Haridas S."/>
            <person name="Kuo A."/>
            <person name="Mondo S."/>
            <person name="Pangilinan J."/>
            <person name="Riley R."/>
            <person name="Labutti K."/>
            <person name="Andreopoulos B."/>
            <person name="Lipzen A."/>
            <person name="Chen C."/>
            <person name="Yanf M."/>
            <person name="Daum C."/>
            <person name="Ng V."/>
            <person name="Clum A."/>
            <person name="Ohm R."/>
            <person name="Martin F."/>
            <person name="Silar P."/>
            <person name="Natvig D."/>
            <person name="Lalanne C."/>
            <person name="Gautier V."/>
            <person name="Ament-Velasquez S.L."/>
            <person name="Kruys A."/>
            <person name="Hutchinson M.I."/>
            <person name="Powell A.J."/>
            <person name="Barry K."/>
            <person name="Miller A.N."/>
            <person name="Grigoriev I.V."/>
            <person name="Debuchy R."/>
            <person name="Gladieux P."/>
            <person name="Thoren M.H."/>
            <person name="Johannesson H."/>
        </authorList>
    </citation>
    <scope>NUCLEOTIDE SEQUENCE</scope>
    <source>
        <strain evidence="8">CBS 141.50</strain>
    </source>
</reference>
<name>A0AAN6ZPC1_9PEZI</name>
<gene>
    <name evidence="8" type="ORF">C8A04DRAFT_26820</name>
</gene>
<evidence type="ECO:0000256" key="1">
    <source>
        <dbReference type="ARBA" id="ARBA00022679"/>
    </source>
</evidence>
<dbReference type="PROSITE" id="PS00108">
    <property type="entry name" value="PROTEIN_KINASE_ST"/>
    <property type="match status" value="1"/>
</dbReference>
<dbReference type="GO" id="GO:0005524">
    <property type="term" value="F:ATP binding"/>
    <property type="evidence" value="ECO:0007669"/>
    <property type="project" value="UniProtKB-KW"/>
</dbReference>
<dbReference type="SMART" id="SM00220">
    <property type="entry name" value="S_TKc"/>
    <property type="match status" value="1"/>
</dbReference>
<dbReference type="InterPro" id="IPR008271">
    <property type="entry name" value="Ser/Thr_kinase_AS"/>
</dbReference>